<dbReference type="PANTHER" id="PTHR30344">
    <property type="entry name" value="6-PHOSPHOGLUCONOLACTONASE-RELATED"/>
    <property type="match status" value="1"/>
</dbReference>
<dbReference type="InterPro" id="IPR050282">
    <property type="entry name" value="Cycloisomerase_2"/>
</dbReference>
<dbReference type="PATRIC" id="fig|931276.5.peg.4974"/>
<dbReference type="STRING" id="36745.CLSAP_47020"/>
<dbReference type="FunFam" id="2.130.10.10:FF:000306">
    <property type="entry name" value="3-carboxymuconate cyclase"/>
    <property type="match status" value="1"/>
</dbReference>
<dbReference type="GO" id="GO:0005829">
    <property type="term" value="C:cytosol"/>
    <property type="evidence" value="ECO:0007669"/>
    <property type="project" value="TreeGrafter"/>
</dbReference>
<dbReference type="InterPro" id="IPR011048">
    <property type="entry name" value="Haem_d1_sf"/>
</dbReference>
<dbReference type="EMBL" id="CP004121">
    <property type="protein sequence ID" value="AGF58685.1"/>
    <property type="molecule type" value="Genomic_DNA"/>
</dbReference>
<evidence type="ECO:0000256" key="1">
    <source>
        <dbReference type="ARBA" id="ARBA00005564"/>
    </source>
</evidence>
<protein>
    <submittedName>
        <fullName evidence="2">6-phosphogluconolactonase Pgl</fullName>
        <ecNumber evidence="2">3.1.1.31</ecNumber>
    </submittedName>
</protein>
<gene>
    <name evidence="2" type="primary">pgl2</name>
    <name evidence="2" type="ORF">Cspa_c49320</name>
</gene>
<dbReference type="SUPFAM" id="SSF51004">
    <property type="entry name" value="C-terminal (heme d1) domain of cytochrome cd1-nitrite reductase"/>
    <property type="match status" value="1"/>
</dbReference>
<dbReference type="GO" id="GO:0017057">
    <property type="term" value="F:6-phosphogluconolactonase activity"/>
    <property type="evidence" value="ECO:0007669"/>
    <property type="project" value="UniProtKB-EC"/>
</dbReference>
<name>M1LZH2_9CLOT</name>
<evidence type="ECO:0000313" key="3">
    <source>
        <dbReference type="Proteomes" id="UP000011728"/>
    </source>
</evidence>
<dbReference type="OrthoDB" id="9790815at2"/>
<accession>M1LZH2</accession>
<dbReference type="PANTHER" id="PTHR30344:SF1">
    <property type="entry name" value="6-PHOSPHOGLUCONOLACTONASE"/>
    <property type="match status" value="1"/>
</dbReference>
<comment type="similarity">
    <text evidence="1">Belongs to the cycloisomerase 2 family.</text>
</comment>
<dbReference type="Gene3D" id="2.130.10.10">
    <property type="entry name" value="YVTN repeat-like/Quinoprotein amine dehydrogenase"/>
    <property type="match status" value="1"/>
</dbReference>
<dbReference type="Pfam" id="PF10282">
    <property type="entry name" value="Lactonase"/>
    <property type="match status" value="1"/>
</dbReference>
<dbReference type="Proteomes" id="UP000011728">
    <property type="component" value="Chromosome"/>
</dbReference>
<proteinExistence type="inferred from homology"/>
<evidence type="ECO:0000313" key="2">
    <source>
        <dbReference type="EMBL" id="AGF58685.1"/>
    </source>
</evidence>
<dbReference type="InterPro" id="IPR019405">
    <property type="entry name" value="Lactonase_7-beta_prop"/>
</dbReference>
<keyword evidence="3" id="KW-1185">Reference proteome</keyword>
<dbReference type="RefSeq" id="WP_015394993.1">
    <property type="nucleotide sequence ID" value="NC_020291.1"/>
</dbReference>
<reference evidence="2 3" key="1">
    <citation type="submission" date="2013-02" db="EMBL/GenBank/DDBJ databases">
        <title>Genome sequence of Clostridium saccharoperbutylacetonicum N1-4(HMT).</title>
        <authorList>
            <person name="Poehlein A."/>
            <person name="Daniel R."/>
        </authorList>
    </citation>
    <scope>NUCLEOTIDE SEQUENCE [LARGE SCALE GENOMIC DNA]</scope>
    <source>
        <strain evidence="3">N1-4(HMT)</strain>
    </source>
</reference>
<dbReference type="KEGG" id="csr:Cspa_c49320"/>
<sequence length="353" mass="39219">MENGKYIAYVGTYTYGDSKGIYKLTLNENNSTIENIEPVSELAYPTYLTINKNNTHLYSVAKNGVEGGAYAFEINPIDYSLKALNHNFKEGKSPCHIILDKNDNYLFTSNYHEAELISYKIASDGSIEKAVDTVIHSGDGPNKPRQDSAHIHFADLTPDNKYIYTIDLGLDKVSLYKLKDGYFKEVADLNITPGSGSRHMEFHPNGAFSYLLNELSSKITVLKYYKDKPSFEEVEYISMLPADCSVESTGAAIHISSNGDYLYASNRGHDSITVFKVDSVSGKLTFVSNTKLQGQSPRDFSISPSGKFLLAANQTTSNVELYSINQLTGELTYLNISEHIPNPVCIKFLNQAN</sequence>
<dbReference type="EC" id="3.1.1.31" evidence="2"/>
<organism evidence="2 3">
    <name type="scientific">Clostridium saccharoperbutylacetonicum N1-4(HMT)</name>
    <dbReference type="NCBI Taxonomy" id="931276"/>
    <lineage>
        <taxon>Bacteria</taxon>
        <taxon>Bacillati</taxon>
        <taxon>Bacillota</taxon>
        <taxon>Clostridia</taxon>
        <taxon>Eubacteriales</taxon>
        <taxon>Clostridiaceae</taxon>
        <taxon>Clostridium</taxon>
    </lineage>
</organism>
<dbReference type="eggNOG" id="COG2706">
    <property type="taxonomic scope" value="Bacteria"/>
</dbReference>
<dbReference type="InterPro" id="IPR015943">
    <property type="entry name" value="WD40/YVTN_repeat-like_dom_sf"/>
</dbReference>
<keyword evidence="2" id="KW-0378">Hydrolase</keyword>
<dbReference type="AlphaFoldDB" id="M1LZH2"/>
<dbReference type="HOGENOM" id="CLU_038716_3_0_9"/>